<comment type="subcellular location">
    <subcellularLocation>
        <location evidence="1">Cell envelope</location>
    </subcellularLocation>
</comment>
<evidence type="ECO:0000256" key="5">
    <source>
        <dbReference type="SAM" id="SignalP"/>
    </source>
</evidence>
<dbReference type="InterPro" id="IPR018313">
    <property type="entry name" value="SBP_3_CS"/>
</dbReference>
<dbReference type="PANTHER" id="PTHR35936:SF19">
    <property type="entry name" value="AMINO-ACID-BINDING PROTEIN YXEM-RELATED"/>
    <property type="match status" value="1"/>
</dbReference>
<dbReference type="GO" id="GO:0015276">
    <property type="term" value="F:ligand-gated monoatomic ion channel activity"/>
    <property type="evidence" value="ECO:0007669"/>
    <property type="project" value="InterPro"/>
</dbReference>
<evidence type="ECO:0000256" key="1">
    <source>
        <dbReference type="ARBA" id="ARBA00004196"/>
    </source>
</evidence>
<dbReference type="InterPro" id="IPR001320">
    <property type="entry name" value="Iontro_rcpt_C"/>
</dbReference>
<feature type="chain" id="PRO_5016985227" evidence="5">
    <location>
        <begin position="20"/>
        <end position="252"/>
    </location>
</feature>
<protein>
    <submittedName>
        <fullName evidence="8">Amino acid ABC transporter substrate-binding protein</fullName>
    </submittedName>
</protein>
<comment type="caution">
    <text evidence="8">The sequence shown here is derived from an EMBL/GenBank/DDBJ whole genome shotgun (WGS) entry which is preliminary data.</text>
</comment>
<dbReference type="AlphaFoldDB" id="A0A371XB86"/>
<dbReference type="SMART" id="SM00079">
    <property type="entry name" value="PBPe"/>
    <property type="match status" value="1"/>
</dbReference>
<feature type="domain" description="Ionotropic glutamate receptor C-terminal" evidence="7">
    <location>
        <begin position="25"/>
        <end position="246"/>
    </location>
</feature>
<dbReference type="GO" id="GO:0030313">
    <property type="term" value="C:cell envelope"/>
    <property type="evidence" value="ECO:0007669"/>
    <property type="project" value="UniProtKB-SubCell"/>
</dbReference>
<evidence type="ECO:0000313" key="9">
    <source>
        <dbReference type="Proteomes" id="UP000264310"/>
    </source>
</evidence>
<dbReference type="CDD" id="cd13709">
    <property type="entry name" value="PBP2_YxeM"/>
    <property type="match status" value="1"/>
</dbReference>
<dbReference type="InterPro" id="IPR001638">
    <property type="entry name" value="Solute-binding_3/MltF_N"/>
</dbReference>
<keyword evidence="9" id="KW-1185">Reference proteome</keyword>
<evidence type="ECO:0000313" key="8">
    <source>
        <dbReference type="EMBL" id="RFC66505.1"/>
    </source>
</evidence>
<comment type="similarity">
    <text evidence="2 4">Belongs to the bacterial solute-binding protein 3 family.</text>
</comment>
<feature type="domain" description="Solute-binding protein family 3/N-terminal" evidence="6">
    <location>
        <begin position="25"/>
        <end position="247"/>
    </location>
</feature>
<keyword evidence="3 5" id="KW-0732">Signal</keyword>
<dbReference type="Pfam" id="PF00497">
    <property type="entry name" value="SBP_bac_3"/>
    <property type="match status" value="1"/>
</dbReference>
<dbReference type="SMART" id="SM00062">
    <property type="entry name" value="PBPb"/>
    <property type="match status" value="1"/>
</dbReference>
<dbReference type="Gene3D" id="3.40.190.10">
    <property type="entry name" value="Periplasmic binding protein-like II"/>
    <property type="match status" value="2"/>
</dbReference>
<dbReference type="PANTHER" id="PTHR35936">
    <property type="entry name" value="MEMBRANE-BOUND LYTIC MUREIN TRANSGLYCOSYLASE F"/>
    <property type="match status" value="1"/>
</dbReference>
<dbReference type="EMBL" id="QURL01000001">
    <property type="protein sequence ID" value="RFC66505.1"/>
    <property type="molecule type" value="Genomic_DNA"/>
</dbReference>
<dbReference type="Proteomes" id="UP000264310">
    <property type="component" value="Unassembled WGS sequence"/>
</dbReference>
<feature type="signal peptide" evidence="5">
    <location>
        <begin position="1"/>
        <end position="19"/>
    </location>
</feature>
<organism evidence="8 9">
    <name type="scientific">Fulvimarina endophytica</name>
    <dbReference type="NCBI Taxonomy" id="2293836"/>
    <lineage>
        <taxon>Bacteria</taxon>
        <taxon>Pseudomonadati</taxon>
        <taxon>Pseudomonadota</taxon>
        <taxon>Alphaproteobacteria</taxon>
        <taxon>Hyphomicrobiales</taxon>
        <taxon>Aurantimonadaceae</taxon>
        <taxon>Fulvimarina</taxon>
    </lineage>
</organism>
<proteinExistence type="inferred from homology"/>
<dbReference type="SUPFAM" id="SSF53850">
    <property type="entry name" value="Periplasmic binding protein-like II"/>
    <property type="match status" value="1"/>
</dbReference>
<name>A0A371XB86_9HYPH</name>
<evidence type="ECO:0000259" key="6">
    <source>
        <dbReference type="SMART" id="SM00062"/>
    </source>
</evidence>
<dbReference type="PROSITE" id="PS01039">
    <property type="entry name" value="SBP_BACTERIAL_3"/>
    <property type="match status" value="1"/>
</dbReference>
<sequence length="252" mass="27737">MLRSALFAAMILVTAPTIAQESEQPIRVGMSGGYFPFTFVRNDELQGFEVDLMNAIGAEIGRNVEFETMSFSGLIGALQAGRIDTIGNQITITPEREEAFAFSEPYVYDGAQIVVKAGNEDTIKDTRDLSGKTVAVNLGSNFEQLLRELPNADDIDIRTYESNIEQDTALGRTDAFVMDRVSSAQVIAESPLPLALAGQPFSEIRNAYPFRDTEEGRELRDEVNGALDRLRENGTLSKISEKWLSSDVTTPQ</sequence>
<evidence type="ECO:0000256" key="2">
    <source>
        <dbReference type="ARBA" id="ARBA00010333"/>
    </source>
</evidence>
<evidence type="ECO:0000259" key="7">
    <source>
        <dbReference type="SMART" id="SM00079"/>
    </source>
</evidence>
<gene>
    <name evidence="8" type="ORF">DYI37_00105</name>
</gene>
<reference evidence="8 9" key="1">
    <citation type="submission" date="2018-08" db="EMBL/GenBank/DDBJ databases">
        <title>Fulvimarina sp. 85, whole genome shotgun sequence.</title>
        <authorList>
            <person name="Tuo L."/>
        </authorList>
    </citation>
    <scope>NUCLEOTIDE SEQUENCE [LARGE SCALE GENOMIC DNA]</scope>
    <source>
        <strain evidence="8 9">85</strain>
    </source>
</reference>
<evidence type="ECO:0000256" key="3">
    <source>
        <dbReference type="ARBA" id="ARBA00022729"/>
    </source>
</evidence>
<dbReference type="OrthoDB" id="9814231at2"/>
<accession>A0A371XB86</accession>
<evidence type="ECO:0000256" key="4">
    <source>
        <dbReference type="RuleBase" id="RU003744"/>
    </source>
</evidence>
<dbReference type="GO" id="GO:0016020">
    <property type="term" value="C:membrane"/>
    <property type="evidence" value="ECO:0007669"/>
    <property type="project" value="InterPro"/>
</dbReference>